<dbReference type="SUPFAM" id="SSF50249">
    <property type="entry name" value="Nucleic acid-binding proteins"/>
    <property type="match status" value="1"/>
</dbReference>
<feature type="binding site" evidence="4">
    <location>
        <position position="333"/>
    </location>
    <ligand>
        <name>S-adenosyl-L-methionine</name>
        <dbReference type="ChEBI" id="CHEBI:59789"/>
    </ligand>
</feature>
<dbReference type="PROSITE" id="PS51687">
    <property type="entry name" value="SAM_MT_RNA_M5U"/>
    <property type="match status" value="1"/>
</dbReference>
<dbReference type="InterPro" id="IPR010280">
    <property type="entry name" value="U5_MeTrfase_fam"/>
</dbReference>
<proteinExistence type="inferred from homology"/>
<feature type="active site" description="Nucleophile" evidence="4">
    <location>
        <position position="415"/>
    </location>
</feature>
<dbReference type="InterPro" id="IPR012340">
    <property type="entry name" value="NA-bd_OB-fold"/>
</dbReference>
<keyword evidence="1 4" id="KW-0489">Methyltransferase</keyword>
<dbReference type="EMBL" id="JAKLTQ010000021">
    <property type="protein sequence ID" value="MCG2624167.1"/>
    <property type="molecule type" value="Genomic_DNA"/>
</dbReference>
<keyword evidence="7" id="KW-1185">Reference proteome</keyword>
<dbReference type="InterPro" id="IPR029063">
    <property type="entry name" value="SAM-dependent_MTases_sf"/>
</dbReference>
<evidence type="ECO:0000256" key="4">
    <source>
        <dbReference type="PROSITE-ProRule" id="PRU01024"/>
    </source>
</evidence>
<dbReference type="Pfam" id="PF01938">
    <property type="entry name" value="TRAM"/>
    <property type="match status" value="1"/>
</dbReference>
<dbReference type="PROSITE" id="PS50926">
    <property type="entry name" value="TRAM"/>
    <property type="match status" value="1"/>
</dbReference>
<sequence>MAEPTTPADTTGQVLELNIGNPAHGGHFVARHEGRVVFVRHALPGERVLARVTDGGTDAGFWRADTVQVLEPSEHRVAHPWQPADALLAAGAGGVPVGGAEFGHIALAEQRRLKAAVFAEQLQRLARIDRDVEVEPAGEEHDGGLGWRTRTAFAVDASGRLAMHAHRSEELIPVQQMPLAVDAINALALWDVDLAGVARVEVAAPANGSVPLVLLIPETGTSPGRLAEVAAAVAAGADRPVSVAVWEPEQQQLTRLRGRSWVLESCGKHEFRVTGDGFWQIHRQAPQILTGAVLDGVRPQPGERVADLYAGAGLFTAPLAAAVGGSGRVLSVEGAAGTSRDARKNLHAVPQVEIVQGRVDRVLRSQYPPRRGRSGRQPAGRLDAVVLDPPRAGAGRTVVRQLDELRPRVVGYVACDPASFARDLGYFLSLGWELDTLRVFDLYPHTHHMESFASLRPPAPVGR</sequence>
<dbReference type="Pfam" id="PF05958">
    <property type="entry name" value="tRNA_U5-meth_tr"/>
    <property type="match status" value="1"/>
</dbReference>
<evidence type="ECO:0000256" key="1">
    <source>
        <dbReference type="ARBA" id="ARBA00022603"/>
    </source>
</evidence>
<dbReference type="SUPFAM" id="SSF53335">
    <property type="entry name" value="S-adenosyl-L-methionine-dependent methyltransferases"/>
    <property type="match status" value="1"/>
</dbReference>
<feature type="binding site" evidence="4">
    <location>
        <position position="388"/>
    </location>
    <ligand>
        <name>S-adenosyl-L-methionine</name>
        <dbReference type="ChEBI" id="CHEBI:59789"/>
    </ligand>
</feature>
<dbReference type="InterPro" id="IPR002792">
    <property type="entry name" value="TRAM_dom"/>
</dbReference>
<dbReference type="Gene3D" id="2.40.50.140">
    <property type="entry name" value="Nucleic acid-binding proteins"/>
    <property type="match status" value="1"/>
</dbReference>
<keyword evidence="2 4" id="KW-0808">Transferase</keyword>
<evidence type="ECO:0000313" key="7">
    <source>
        <dbReference type="Proteomes" id="UP001165368"/>
    </source>
</evidence>
<comment type="similarity">
    <text evidence="4">Belongs to the class I-like SAM-binding methyltransferase superfamily. RNA M5U methyltransferase family.</text>
</comment>
<feature type="binding site" evidence="4">
    <location>
        <position position="309"/>
    </location>
    <ligand>
        <name>S-adenosyl-L-methionine</name>
        <dbReference type="ChEBI" id="CHEBI:59789"/>
    </ligand>
</feature>
<dbReference type="PANTHER" id="PTHR11061:SF30">
    <property type="entry name" value="TRNA (URACIL(54)-C(5))-METHYLTRANSFERASE"/>
    <property type="match status" value="1"/>
</dbReference>
<dbReference type="Proteomes" id="UP001165368">
    <property type="component" value="Unassembled WGS sequence"/>
</dbReference>
<dbReference type="RefSeq" id="WP_237825772.1">
    <property type="nucleotide sequence ID" value="NZ_JAKLTQ010000021.1"/>
</dbReference>
<dbReference type="Gene3D" id="3.40.50.150">
    <property type="entry name" value="Vaccinia Virus protein VP39"/>
    <property type="match status" value="1"/>
</dbReference>
<protein>
    <submittedName>
        <fullName evidence="6">TRAM domain-containing protein</fullName>
    </submittedName>
</protein>
<gene>
    <name evidence="6" type="ORF">LVY72_19960</name>
</gene>
<name>A0ABS9LBV8_9MICC</name>
<evidence type="ECO:0000313" key="6">
    <source>
        <dbReference type="EMBL" id="MCG2624167.1"/>
    </source>
</evidence>
<dbReference type="Gene3D" id="2.40.50.1070">
    <property type="match status" value="1"/>
</dbReference>
<reference evidence="6" key="1">
    <citation type="submission" date="2022-01" db="EMBL/GenBank/DDBJ databases">
        <authorList>
            <person name="Jo J.-H."/>
            <person name="Im W.-T."/>
        </authorList>
    </citation>
    <scope>NUCLEOTIDE SEQUENCE</scope>
    <source>
        <strain evidence="6">I2-34</strain>
    </source>
</reference>
<evidence type="ECO:0000256" key="2">
    <source>
        <dbReference type="ARBA" id="ARBA00022679"/>
    </source>
</evidence>
<evidence type="ECO:0000259" key="5">
    <source>
        <dbReference type="PROSITE" id="PS50926"/>
    </source>
</evidence>
<accession>A0ABS9LBV8</accession>
<comment type="caution">
    <text evidence="6">The sequence shown here is derived from an EMBL/GenBank/DDBJ whole genome shotgun (WGS) entry which is preliminary data.</text>
</comment>
<evidence type="ECO:0000256" key="3">
    <source>
        <dbReference type="ARBA" id="ARBA00022691"/>
    </source>
</evidence>
<feature type="binding site" evidence="4">
    <location>
        <position position="280"/>
    </location>
    <ligand>
        <name>S-adenosyl-L-methionine</name>
        <dbReference type="ChEBI" id="CHEBI:59789"/>
    </ligand>
</feature>
<dbReference type="PANTHER" id="PTHR11061">
    <property type="entry name" value="RNA M5U METHYLTRANSFERASE"/>
    <property type="match status" value="1"/>
</dbReference>
<feature type="domain" description="TRAM" evidence="5">
    <location>
        <begin position="8"/>
        <end position="68"/>
    </location>
</feature>
<organism evidence="6 7">
    <name type="scientific">Arthrobacter hankyongi</name>
    <dbReference type="NCBI Taxonomy" id="2904801"/>
    <lineage>
        <taxon>Bacteria</taxon>
        <taxon>Bacillati</taxon>
        <taxon>Actinomycetota</taxon>
        <taxon>Actinomycetes</taxon>
        <taxon>Micrococcales</taxon>
        <taxon>Micrococcaceae</taxon>
        <taxon>Arthrobacter</taxon>
    </lineage>
</organism>
<keyword evidence="3 4" id="KW-0949">S-adenosyl-L-methionine</keyword>